<gene>
    <name evidence="1" type="ORF">MCNF_37330</name>
</gene>
<reference evidence="1" key="1">
    <citation type="journal article" date="2019" name="Emerg. Microbes Infect.">
        <title>Comprehensive subspecies identification of 175 nontuberculous mycobacteria species based on 7547 genomic profiles.</title>
        <authorList>
            <person name="Matsumoto Y."/>
            <person name="Kinjo T."/>
            <person name="Motooka D."/>
            <person name="Nabeya D."/>
            <person name="Jung N."/>
            <person name="Uechi K."/>
            <person name="Horii T."/>
            <person name="Iida T."/>
            <person name="Fujita J."/>
            <person name="Nakamura S."/>
        </authorList>
    </citation>
    <scope>NUCLEOTIDE SEQUENCE [LARGE SCALE GENOMIC DNA]</scope>
    <source>
        <strain evidence="1">JCM 13671</strain>
    </source>
</reference>
<organism evidence="1 2">
    <name type="scientific">Mycolicibacterium confluentis</name>
    <dbReference type="NCBI Taxonomy" id="28047"/>
    <lineage>
        <taxon>Bacteria</taxon>
        <taxon>Bacillati</taxon>
        <taxon>Actinomycetota</taxon>
        <taxon>Actinomycetes</taxon>
        <taxon>Mycobacteriales</taxon>
        <taxon>Mycobacteriaceae</taxon>
        <taxon>Mycolicibacterium</taxon>
    </lineage>
</organism>
<protein>
    <submittedName>
        <fullName evidence="1">Uncharacterized protein</fullName>
    </submittedName>
</protein>
<name>A0A7I7Y0H2_9MYCO</name>
<sequence>MTTDDGSRSEYDPIIEGVQEAAEKALKRATKVATQASRKINREEYTARDLILTMTEMVEIAATGGAEITRRSMTNTPPGLKQVAEYSRAVGRRFMQEARGVSSDATARIDKGTYDVDDVVMSMTRLVDFAIVGGLEVAQTLFSGPAQFDAGIVEIPIDVPPGEAGHKPKLGAVKVCRYGDDEKTRVPSRRITFEPAPPDEAGGNYILRFRTRELPSGVYTGTAVVDGQTVGFDFSVDAT</sequence>
<evidence type="ECO:0000313" key="1">
    <source>
        <dbReference type="EMBL" id="BBZ35128.1"/>
    </source>
</evidence>
<proteinExistence type="predicted"/>
<dbReference type="AlphaFoldDB" id="A0A7I7Y0H2"/>
<evidence type="ECO:0000313" key="2">
    <source>
        <dbReference type="Proteomes" id="UP000466931"/>
    </source>
</evidence>
<dbReference type="OrthoDB" id="4712432at2"/>
<dbReference type="EMBL" id="AP022612">
    <property type="protein sequence ID" value="BBZ35128.1"/>
    <property type="molecule type" value="Genomic_DNA"/>
</dbReference>
<dbReference type="RefSeq" id="WP_085149482.1">
    <property type="nucleotide sequence ID" value="NZ_AP022612.1"/>
</dbReference>
<reference evidence="1" key="2">
    <citation type="submission" date="2020-02" db="EMBL/GenBank/DDBJ databases">
        <authorList>
            <person name="Matsumoto Y."/>
            <person name="Motooka D."/>
            <person name="Nakamura S."/>
        </authorList>
    </citation>
    <scope>NUCLEOTIDE SEQUENCE</scope>
    <source>
        <strain evidence="1">JCM 13671</strain>
    </source>
</reference>
<accession>A0A7I7Y0H2</accession>
<keyword evidence="2" id="KW-1185">Reference proteome</keyword>
<dbReference type="Proteomes" id="UP000466931">
    <property type="component" value="Chromosome"/>
</dbReference>